<dbReference type="eggNOG" id="COG4995">
    <property type="taxonomic scope" value="Bacteria"/>
</dbReference>
<dbReference type="InterPro" id="IPR024983">
    <property type="entry name" value="CHAT_dom"/>
</dbReference>
<dbReference type="STRING" id="76728.AQ490_23770"/>
<comment type="caution">
    <text evidence="4">The sequence shown here is derived from an EMBL/GenBank/DDBJ whole genome shotgun (WGS) entry which is preliminary data.</text>
</comment>
<dbReference type="InterPro" id="IPR027417">
    <property type="entry name" value="P-loop_NTPase"/>
</dbReference>
<dbReference type="Pfam" id="PF13191">
    <property type="entry name" value="AAA_16"/>
    <property type="match status" value="1"/>
</dbReference>
<dbReference type="Proteomes" id="UP000050867">
    <property type="component" value="Unassembled WGS sequence"/>
</dbReference>
<evidence type="ECO:0008006" key="6">
    <source>
        <dbReference type="Google" id="ProtNLM"/>
    </source>
</evidence>
<evidence type="ECO:0000259" key="2">
    <source>
        <dbReference type="Pfam" id="PF12770"/>
    </source>
</evidence>
<feature type="domain" description="CHAT" evidence="2">
    <location>
        <begin position="72"/>
        <end position="280"/>
    </location>
</feature>
<dbReference type="eggNOG" id="COG0457">
    <property type="taxonomic scope" value="Bacteria"/>
</dbReference>
<dbReference type="eggNOG" id="COG0467">
    <property type="taxonomic scope" value="Bacteria"/>
</dbReference>
<evidence type="ECO:0000256" key="1">
    <source>
        <dbReference type="SAM" id="MobiDB-lite"/>
    </source>
</evidence>
<evidence type="ECO:0000313" key="4">
    <source>
        <dbReference type="EMBL" id="KRV48876.1"/>
    </source>
</evidence>
<dbReference type="Gene3D" id="3.40.50.300">
    <property type="entry name" value="P-loop containing nucleotide triphosphate hydrolases"/>
    <property type="match status" value="1"/>
</dbReference>
<dbReference type="InterPro" id="IPR041664">
    <property type="entry name" value="AAA_16"/>
</dbReference>
<feature type="domain" description="Orc1-like AAA ATPase" evidence="3">
    <location>
        <begin position="417"/>
        <end position="564"/>
    </location>
</feature>
<evidence type="ECO:0000313" key="5">
    <source>
        <dbReference type="Proteomes" id="UP000050867"/>
    </source>
</evidence>
<dbReference type="Pfam" id="PF12770">
    <property type="entry name" value="CHAT"/>
    <property type="match status" value="1"/>
</dbReference>
<dbReference type="EMBL" id="LLZU01000018">
    <property type="protein sequence ID" value="KRV48876.1"/>
    <property type="molecule type" value="Genomic_DNA"/>
</dbReference>
<protein>
    <recommendedName>
        <fullName evidence="6">CHAT domain-containing protein</fullName>
    </recommendedName>
</protein>
<proteinExistence type="predicted"/>
<accession>A0A0T6LSV0</accession>
<organism evidence="4 5">
    <name type="scientific">Wenjunlia vitaminophila</name>
    <name type="common">Streptomyces vitaminophilus</name>
    <dbReference type="NCBI Taxonomy" id="76728"/>
    <lineage>
        <taxon>Bacteria</taxon>
        <taxon>Bacillati</taxon>
        <taxon>Actinomycetota</taxon>
        <taxon>Actinomycetes</taxon>
        <taxon>Kitasatosporales</taxon>
        <taxon>Streptomycetaceae</taxon>
        <taxon>Wenjunlia</taxon>
    </lineage>
</organism>
<dbReference type="SUPFAM" id="SSF52540">
    <property type="entry name" value="P-loop containing nucleoside triphosphate hydrolases"/>
    <property type="match status" value="1"/>
</dbReference>
<gene>
    <name evidence="4" type="ORF">AQ490_23770</name>
</gene>
<sequence>MVALRLEAQDVVGPNRWRWALTGPGGRALAGHDVRLDPNSPQYEASLDLPRYLRRHAAPDLLRIREAEIVRDAGRWLREEVLGPVADALCAAAPAVVQVVVPADAPGLQNWPLELAWVGGRPLALRHVTLVWQHVHEAVRPVDEPMPRGRRPVRILALFSLPEDSRALNLRRERQTLHRRFAEAARTGRGIEFHGLQYGVTRDRLRSVLARPEGWDLIHISGHGTPGELLLETESGRTDRVSASDLAELLGTARGVSLVTLSACWSASGAVREQHRLLELPDQGDPASDTVQAAHPVGAIASTVVDRLGCAVLAMRYPVIDDFAIDLAEQLYPRLILHGQPLPEALARTLVELARERRGGVPEALQSATPVLFGTRAAELVMPAPHIAKPSGRSEAPPDALSTAPGAFTRTPPVPERFVGRVALMARAGAALARRGGYRGVLLRGMPGVGKTSCAAELADTHGHDFEKVVWFQATRASALEPAPDSTLAELALAMEQAVPELRCVDLLADADRFGELLARLATCMDRRRLLLVIDGIDPLLDGDNGWRDQRWGRLLDALAGPGGAGRLIVTGRRSPRALPPGLLIEPVGLLSRDESTLLTRELPHFASLLNSGPSGKAGAAPRLARKLLEDAQGHPQLLELADGLCGEPGRLTSPAADGRALESAGGNDQLRHVMRAWTGAIVHDLLPEHRNLFSFLCCLEPTDRTHPTVEQNWPELRAQLRHGEAPPDAGLRALAERGLLTPRRSSTFYDIQAELAATGRDLAGGSFRAVIDKRLAAYWVTVFRMAWQREGTDTERAHLAGPLIARAGLSAAPYLARQNELLTAEVLLEAVLRGDPSRSTIALVNPLLRQLASLRATSGGQPLSGALDLVLEVLRPEEAAKQARIKLEKARSEADCSGAAAAAGSLLRLCVRTGRLKEALELADVQIDCARQAGLGPWARLHSEVQRVHVLAESQHAEQALTEAAELLRRIEPVPRERAEQDGVSWWEVWEELHESAQRAAIRTGRWQQALNHNAELCRTKEARGAPAAELAQARFPTYMPLAQLGRTDEALALLDECRVRLSGSDSLLLGEVLGALGNVEHLRGHGDIAIARAQDSLRHAYLAGNASFIAIGHANLGSYLHEHARDGAQAAAHHLAAALLGRLTSSIATSAVQALADDLHEFGQAAEPPTAPEGLSELAGQVPGVRLDGLLRQLAPHPTQLRDTLTNLVVEARRLADRFAKRGIREAVWAVIWDPVVAALVAAARGNTAAYIQFRKRLIVLENFDPQFAELPAVLRRIYDGERGPHLLAGLGPLDASVAMRAQDALVDPASTDTDLWPAMPLGLALGNIVATATGHTETAVASREALAGYAGDPVLAPMASVLNDIVAGSRDSGLLTRLNDATQRAVVRMVLHHIGNVEETNA</sequence>
<reference evidence="4 5" key="1">
    <citation type="submission" date="2015-10" db="EMBL/GenBank/DDBJ databases">
        <title>Draft genome sequence of pyrrolomycin-producing Streptomyces vitaminophilus.</title>
        <authorList>
            <person name="Graham D.E."/>
            <person name="Mahan K.M."/>
            <person name="Klingeman D.M."/>
            <person name="Hettich R.L."/>
            <person name="Parry R.J."/>
        </authorList>
    </citation>
    <scope>NUCLEOTIDE SEQUENCE [LARGE SCALE GENOMIC DNA]</scope>
    <source>
        <strain evidence="4 5">ATCC 31673</strain>
    </source>
</reference>
<feature type="region of interest" description="Disordered" evidence="1">
    <location>
        <begin position="388"/>
        <end position="408"/>
    </location>
</feature>
<evidence type="ECO:0000259" key="3">
    <source>
        <dbReference type="Pfam" id="PF13191"/>
    </source>
</evidence>
<keyword evidence="5" id="KW-1185">Reference proteome</keyword>
<name>A0A0T6LSV0_WENVI</name>